<evidence type="ECO:0000313" key="2">
    <source>
        <dbReference type="EMBL" id="HIV23966.1"/>
    </source>
</evidence>
<accession>A0A9D1T8Y3</accession>
<sequence length="267" mass="31560">MTPEKKLCLLSSLIEPAGFCYRREQDIFSSQKDAWQRRFGYRSLYDRTAPLGQMVFQCEPVYFNYGHKTWLIELWKGQYGINTGAEIGVYHADAVISPDGYKNARFQAASDEELLSMKLELWKGDRKLFEAESCHWWLTGFRMGLFSWPECLRMDVSITFPCREMADAFLQSLLDMGYDPCQVSSCLQTVSFRFAAPRSPQPCRKLPLTCAFSQWKNRIFCRLFNRITRPFDCTLDRLLYLYYYLPAAFRRTVSIRRKRCYTRRRLL</sequence>
<reference evidence="2" key="1">
    <citation type="submission" date="2020-10" db="EMBL/GenBank/DDBJ databases">
        <authorList>
            <person name="Gilroy R."/>
        </authorList>
    </citation>
    <scope>NUCLEOTIDE SEQUENCE</scope>
    <source>
        <strain evidence="2">ChiBcec6-7307</strain>
    </source>
</reference>
<dbReference type="AlphaFoldDB" id="A0A9D1T8Y3"/>
<name>A0A9D1T8Y3_9FIRM</name>
<evidence type="ECO:0000259" key="1">
    <source>
        <dbReference type="Pfam" id="PF14751"/>
    </source>
</evidence>
<dbReference type="Pfam" id="PF14751">
    <property type="entry name" value="DUF4474"/>
    <property type="match status" value="1"/>
</dbReference>
<reference evidence="2" key="2">
    <citation type="journal article" date="2021" name="PeerJ">
        <title>Extensive microbial diversity within the chicken gut microbiome revealed by metagenomics and culture.</title>
        <authorList>
            <person name="Gilroy R."/>
            <person name="Ravi A."/>
            <person name="Getino M."/>
            <person name="Pursley I."/>
            <person name="Horton D.L."/>
            <person name="Alikhan N.F."/>
            <person name="Baker D."/>
            <person name="Gharbi K."/>
            <person name="Hall N."/>
            <person name="Watson M."/>
            <person name="Adriaenssens E.M."/>
            <person name="Foster-Nyarko E."/>
            <person name="Jarju S."/>
            <person name="Secka A."/>
            <person name="Antonio M."/>
            <person name="Oren A."/>
            <person name="Chaudhuri R.R."/>
            <person name="La Ragione R."/>
            <person name="Hildebrand F."/>
            <person name="Pallen M.J."/>
        </authorList>
    </citation>
    <scope>NUCLEOTIDE SEQUENCE</scope>
    <source>
        <strain evidence="2">ChiBcec6-7307</strain>
    </source>
</reference>
<dbReference type="Proteomes" id="UP000886889">
    <property type="component" value="Unassembled WGS sequence"/>
</dbReference>
<feature type="domain" description="DUF4474" evidence="1">
    <location>
        <begin position="12"/>
        <end position="247"/>
    </location>
</feature>
<dbReference type="InterPro" id="IPR029322">
    <property type="entry name" value="DUF4474"/>
</dbReference>
<organism evidence="2 3">
    <name type="scientific">Candidatus Merdiplasma excrementigallinarum</name>
    <dbReference type="NCBI Taxonomy" id="2840864"/>
    <lineage>
        <taxon>Bacteria</taxon>
        <taxon>Bacillati</taxon>
        <taxon>Bacillota</taxon>
        <taxon>Clostridia</taxon>
        <taxon>Lachnospirales</taxon>
        <taxon>Lachnospiraceae</taxon>
        <taxon>Lachnospiraceae incertae sedis</taxon>
        <taxon>Candidatus Merdiplasma</taxon>
    </lineage>
</organism>
<gene>
    <name evidence="2" type="ORF">IAC80_08540</name>
</gene>
<comment type="caution">
    <text evidence="2">The sequence shown here is derived from an EMBL/GenBank/DDBJ whole genome shotgun (WGS) entry which is preliminary data.</text>
</comment>
<evidence type="ECO:0000313" key="3">
    <source>
        <dbReference type="Proteomes" id="UP000886889"/>
    </source>
</evidence>
<dbReference type="EMBL" id="DVOS01000070">
    <property type="protein sequence ID" value="HIV23966.1"/>
    <property type="molecule type" value="Genomic_DNA"/>
</dbReference>
<protein>
    <submittedName>
        <fullName evidence="2">DUF4474 domain-containing protein</fullName>
    </submittedName>
</protein>
<proteinExistence type="predicted"/>